<reference evidence="3" key="1">
    <citation type="journal article" date="2019" name="Int. J. Syst. Evol. Microbiol.">
        <title>The Global Catalogue of Microorganisms (GCM) 10K type strain sequencing project: providing services to taxonomists for standard genome sequencing and annotation.</title>
        <authorList>
            <consortium name="The Broad Institute Genomics Platform"/>
            <consortium name="The Broad Institute Genome Sequencing Center for Infectious Disease"/>
            <person name="Wu L."/>
            <person name="Ma J."/>
        </authorList>
    </citation>
    <scope>NUCLEOTIDE SEQUENCE [LARGE SCALE GENOMIC DNA]</scope>
    <source>
        <strain evidence="3">TBRC 4489</strain>
    </source>
</reference>
<evidence type="ECO:0000313" key="3">
    <source>
        <dbReference type="Proteomes" id="UP001595850"/>
    </source>
</evidence>
<evidence type="ECO:0000256" key="1">
    <source>
        <dbReference type="SAM" id="MobiDB-lite"/>
    </source>
</evidence>
<dbReference type="EMBL" id="JBHSBM010000060">
    <property type="protein sequence ID" value="MFC4062807.1"/>
    <property type="molecule type" value="Genomic_DNA"/>
</dbReference>
<dbReference type="Proteomes" id="UP001595850">
    <property type="component" value="Unassembled WGS sequence"/>
</dbReference>
<sequence>MADDLVPLFDVQAAPPPEPEESAGARRTCRQAEALACGRHPLTGGRLHAEAAPHDDRSAAGRRCGTCRWRQPVRGGARSYAKCLRGNGTRVTHGAATDVRAWWPACPDHSPDPEEES</sequence>
<feature type="region of interest" description="Disordered" evidence="1">
    <location>
        <begin position="1"/>
        <end position="28"/>
    </location>
</feature>
<comment type="caution">
    <text evidence="2">The sequence shown here is derived from an EMBL/GenBank/DDBJ whole genome shotgun (WGS) entry which is preliminary data.</text>
</comment>
<evidence type="ECO:0000313" key="2">
    <source>
        <dbReference type="EMBL" id="MFC4062807.1"/>
    </source>
</evidence>
<protein>
    <submittedName>
        <fullName evidence="2">Uncharacterized protein</fullName>
    </submittedName>
</protein>
<accession>A0ABV8IFK4</accession>
<keyword evidence="3" id="KW-1185">Reference proteome</keyword>
<name>A0ABV8IFK4_9ACTN</name>
<proteinExistence type="predicted"/>
<organism evidence="2 3">
    <name type="scientific">Planomonospora corallina</name>
    <dbReference type="NCBI Taxonomy" id="1806052"/>
    <lineage>
        <taxon>Bacteria</taxon>
        <taxon>Bacillati</taxon>
        <taxon>Actinomycetota</taxon>
        <taxon>Actinomycetes</taxon>
        <taxon>Streptosporangiales</taxon>
        <taxon>Streptosporangiaceae</taxon>
        <taxon>Planomonospora</taxon>
    </lineage>
</organism>
<dbReference type="RefSeq" id="WP_377294255.1">
    <property type="nucleotide sequence ID" value="NZ_JBHSBM010000060.1"/>
</dbReference>
<gene>
    <name evidence="2" type="ORF">ACFOWE_31335</name>
</gene>